<dbReference type="STRING" id="6832.A0A553NU78"/>
<dbReference type="FunFam" id="1.10.10.60:FF:000845">
    <property type="match status" value="1"/>
</dbReference>
<evidence type="ECO:0000256" key="2">
    <source>
        <dbReference type="ARBA" id="ARBA00022473"/>
    </source>
</evidence>
<evidence type="ECO:0000259" key="9">
    <source>
        <dbReference type="PROSITE" id="PS50071"/>
    </source>
</evidence>
<dbReference type="GO" id="GO:0005654">
    <property type="term" value="C:nucleoplasm"/>
    <property type="evidence" value="ECO:0007669"/>
    <property type="project" value="TreeGrafter"/>
</dbReference>
<dbReference type="PROSITE" id="PS50071">
    <property type="entry name" value="HOMEOBOX_2"/>
    <property type="match status" value="1"/>
</dbReference>
<feature type="region of interest" description="Disordered" evidence="8">
    <location>
        <begin position="1"/>
        <end position="20"/>
    </location>
</feature>
<proteinExistence type="predicted"/>
<evidence type="ECO:0000256" key="8">
    <source>
        <dbReference type="SAM" id="MobiDB-lite"/>
    </source>
</evidence>
<organism evidence="10 11">
    <name type="scientific">Tigriopus californicus</name>
    <name type="common">Marine copepod</name>
    <dbReference type="NCBI Taxonomy" id="6832"/>
    <lineage>
        <taxon>Eukaryota</taxon>
        <taxon>Metazoa</taxon>
        <taxon>Ecdysozoa</taxon>
        <taxon>Arthropoda</taxon>
        <taxon>Crustacea</taxon>
        <taxon>Multicrustacea</taxon>
        <taxon>Hexanauplia</taxon>
        <taxon>Copepoda</taxon>
        <taxon>Harpacticoida</taxon>
        <taxon>Harpacticidae</taxon>
        <taxon>Tigriopus</taxon>
    </lineage>
</organism>
<dbReference type="InterPro" id="IPR020479">
    <property type="entry name" value="HD_metazoa"/>
</dbReference>
<keyword evidence="5 6" id="KW-0539">Nucleus</keyword>
<evidence type="ECO:0000256" key="5">
    <source>
        <dbReference type="ARBA" id="ARBA00023242"/>
    </source>
</evidence>
<dbReference type="InterPro" id="IPR001356">
    <property type="entry name" value="HD"/>
</dbReference>
<dbReference type="GO" id="GO:0009952">
    <property type="term" value="P:anterior/posterior pattern specification"/>
    <property type="evidence" value="ECO:0007669"/>
    <property type="project" value="TreeGrafter"/>
</dbReference>
<evidence type="ECO:0000313" key="10">
    <source>
        <dbReference type="EMBL" id="TRY68966.1"/>
    </source>
</evidence>
<dbReference type="PRINTS" id="PR00024">
    <property type="entry name" value="HOMEOBOX"/>
</dbReference>
<evidence type="ECO:0000256" key="1">
    <source>
        <dbReference type="ARBA" id="ARBA00004123"/>
    </source>
</evidence>
<keyword evidence="2" id="KW-0217">Developmental protein</keyword>
<dbReference type="SUPFAM" id="SSF46689">
    <property type="entry name" value="Homeodomain-like"/>
    <property type="match status" value="1"/>
</dbReference>
<gene>
    <name evidence="10" type="ORF">TCAL_05648</name>
</gene>
<comment type="subcellular location">
    <subcellularLocation>
        <location evidence="1 6 7">Nucleus</location>
    </subcellularLocation>
</comment>
<dbReference type="GO" id="GO:0000981">
    <property type="term" value="F:DNA-binding transcription factor activity, RNA polymerase II-specific"/>
    <property type="evidence" value="ECO:0007669"/>
    <property type="project" value="InterPro"/>
</dbReference>
<dbReference type="PROSITE" id="PS00027">
    <property type="entry name" value="HOMEOBOX_1"/>
    <property type="match status" value="1"/>
</dbReference>
<protein>
    <recommendedName>
        <fullName evidence="9">Homeobox domain-containing protein</fullName>
    </recommendedName>
</protein>
<dbReference type="OMA" id="MNAMPMH"/>
<dbReference type="PANTHER" id="PTHR45771:SF6">
    <property type="entry name" value="HOMEOTIC PROTEIN SEX COMBS REDUCED"/>
    <property type="match status" value="1"/>
</dbReference>
<dbReference type="InterPro" id="IPR050609">
    <property type="entry name" value="Antp_homeobox_Deformed_sf"/>
</dbReference>
<dbReference type="InterPro" id="IPR017970">
    <property type="entry name" value="Homeobox_CS"/>
</dbReference>
<dbReference type="CDD" id="cd00086">
    <property type="entry name" value="homeodomain"/>
    <property type="match status" value="1"/>
</dbReference>
<feature type="domain" description="Homeobox" evidence="9">
    <location>
        <begin position="13"/>
        <end position="73"/>
    </location>
</feature>
<keyword evidence="11" id="KW-1185">Reference proteome</keyword>
<evidence type="ECO:0000256" key="7">
    <source>
        <dbReference type="RuleBase" id="RU000682"/>
    </source>
</evidence>
<name>A0A553NU78_TIGCA</name>
<keyword evidence="4 6" id="KW-0371">Homeobox</keyword>
<feature type="DNA-binding region" description="Homeobox" evidence="6">
    <location>
        <begin position="15"/>
        <end position="74"/>
    </location>
</feature>
<evidence type="ECO:0000256" key="4">
    <source>
        <dbReference type="ARBA" id="ARBA00023155"/>
    </source>
</evidence>
<dbReference type="GO" id="GO:0000978">
    <property type="term" value="F:RNA polymerase II cis-regulatory region sequence-specific DNA binding"/>
    <property type="evidence" value="ECO:0007669"/>
    <property type="project" value="TreeGrafter"/>
</dbReference>
<sequence>MMSLFSDAVNQNGETKRQRTSYTRYQTLELEKEFHFNRYLTRRRRIEIAHALCLTERQIKIWFQNRRMKWKKEHKMASMNAMPMHQMHPALAYQHHAHLQSMGMHGFGLHAAAAAEHMHSGLAASEAKAQFDRYGIQ</sequence>
<dbReference type="InterPro" id="IPR009057">
    <property type="entry name" value="Homeodomain-like_sf"/>
</dbReference>
<dbReference type="Pfam" id="PF00046">
    <property type="entry name" value="Homeodomain"/>
    <property type="match status" value="1"/>
</dbReference>
<evidence type="ECO:0000256" key="6">
    <source>
        <dbReference type="PROSITE-ProRule" id="PRU00108"/>
    </source>
</evidence>
<accession>A0A553NU78</accession>
<reference evidence="10 11" key="1">
    <citation type="journal article" date="2018" name="Nat. Ecol. Evol.">
        <title>Genomic signatures of mitonuclear coevolution across populations of Tigriopus californicus.</title>
        <authorList>
            <person name="Barreto F.S."/>
            <person name="Watson E.T."/>
            <person name="Lima T.G."/>
            <person name="Willett C.S."/>
            <person name="Edmands S."/>
            <person name="Li W."/>
            <person name="Burton R.S."/>
        </authorList>
    </citation>
    <scope>NUCLEOTIDE SEQUENCE [LARGE SCALE GENOMIC DNA]</scope>
    <source>
        <strain evidence="10 11">San Diego</strain>
    </source>
</reference>
<keyword evidence="3 6" id="KW-0238">DNA-binding</keyword>
<dbReference type="SMART" id="SM00389">
    <property type="entry name" value="HOX"/>
    <property type="match status" value="1"/>
</dbReference>
<evidence type="ECO:0000313" key="11">
    <source>
        <dbReference type="Proteomes" id="UP000318571"/>
    </source>
</evidence>
<dbReference type="Gene3D" id="1.10.10.60">
    <property type="entry name" value="Homeodomain-like"/>
    <property type="match status" value="1"/>
</dbReference>
<comment type="caution">
    <text evidence="10">The sequence shown here is derived from an EMBL/GenBank/DDBJ whole genome shotgun (WGS) entry which is preliminary data.</text>
</comment>
<dbReference type="EMBL" id="VCGU01000010">
    <property type="protein sequence ID" value="TRY68966.1"/>
    <property type="molecule type" value="Genomic_DNA"/>
</dbReference>
<evidence type="ECO:0000256" key="3">
    <source>
        <dbReference type="ARBA" id="ARBA00023125"/>
    </source>
</evidence>
<dbReference type="Proteomes" id="UP000318571">
    <property type="component" value="Chromosome 1"/>
</dbReference>
<dbReference type="GO" id="GO:0045944">
    <property type="term" value="P:positive regulation of transcription by RNA polymerase II"/>
    <property type="evidence" value="ECO:0007669"/>
    <property type="project" value="TreeGrafter"/>
</dbReference>
<dbReference type="PANTHER" id="PTHR45771">
    <property type="entry name" value="HOMEOTIC PROTEIN DEFORMED"/>
    <property type="match status" value="1"/>
</dbReference>
<dbReference type="AlphaFoldDB" id="A0A553NU78"/>